<reference evidence="1 2" key="1">
    <citation type="submission" date="2016-10" db="EMBL/GenBank/DDBJ databases">
        <title>Comparative genome analysis of multiple Pseudomonas spp. focuses on biocontrol and plant growth promoting traits.</title>
        <authorList>
            <person name="Tao X.-Y."/>
            <person name="Taylor C.G."/>
        </authorList>
    </citation>
    <scope>NUCLEOTIDE SEQUENCE [LARGE SCALE GENOMIC DNA]</scope>
    <source>
        <strain evidence="1 2">37A10</strain>
    </source>
</reference>
<protein>
    <submittedName>
        <fullName evidence="1">Uncharacterized protein</fullName>
    </submittedName>
</protein>
<gene>
    <name evidence="1" type="ORF">BK666_15555</name>
</gene>
<proteinExistence type="predicted"/>
<comment type="caution">
    <text evidence="1">The sequence shown here is derived from an EMBL/GenBank/DDBJ whole genome shotgun (WGS) entry which is preliminary data.</text>
</comment>
<accession>A0A423K2N3</accession>
<dbReference type="Proteomes" id="UP000285349">
    <property type="component" value="Unassembled WGS sequence"/>
</dbReference>
<organism evidence="1 2">
    <name type="scientific">Pseudomonas frederiksbergensis</name>
    <dbReference type="NCBI Taxonomy" id="104087"/>
    <lineage>
        <taxon>Bacteria</taxon>
        <taxon>Pseudomonadati</taxon>
        <taxon>Pseudomonadota</taxon>
        <taxon>Gammaproteobacteria</taxon>
        <taxon>Pseudomonadales</taxon>
        <taxon>Pseudomonadaceae</taxon>
        <taxon>Pseudomonas</taxon>
    </lineage>
</organism>
<dbReference type="RefSeq" id="WP_123510794.1">
    <property type="nucleotide sequence ID" value="NZ_MOBQ01000018.1"/>
</dbReference>
<dbReference type="EMBL" id="MOBQ01000018">
    <property type="protein sequence ID" value="RON45645.1"/>
    <property type="molecule type" value="Genomic_DNA"/>
</dbReference>
<dbReference type="OrthoDB" id="6761402at2"/>
<name>A0A423K2N3_9PSED</name>
<evidence type="ECO:0000313" key="1">
    <source>
        <dbReference type="EMBL" id="RON45645.1"/>
    </source>
</evidence>
<sequence>MEEHLFIRGQVAGKDLDSIRLADIQVKGDAGDRALIDALIDSLSGAIRRDTLRYEMPDTFALPAHCMLWQWLDVYLKAIQHTEFVTWAAQHHLDLKSLRVQGGTLYVNAVEAVVTTPRVMALDDDSGWWQVAGPINAVAQIIDPAGIDPFGLRDPSTASSQAFSLGATLAFHGYPLPANRPQAHVLVDELRRLSGFPVIDSSGHISTSVSVEQAEQVRDCAKLASELERALQDQSESTEEYDFLETYRRRIKLDSGSMLAQTMNSALRLLQGLSIKLNVGRMTSPTGYYFSRVGRTLMEIDRFSVPQAVAAERLAAPDVARDLLELAAQAEKLGSDVHSDGCFSLANVLKAYERETPANATEVRVLAATLRQAPDSLTPYVHASAHSAAALLRHRRYIGLLNNRYLMGYKLQVLSGAQADAAAVSTAGLNAYIDPDSPLSELTEVGKTELLAVMELDEFKQLMTTRQIDPAGHVLVTGAGYVGARKLDGTWIDLDNAVKANAVLAGKFQSLALIATRLGGALRSNGDVTLEQMLKFYSLAPPVTAEDARIMAQRLRAVPLRPQSAQEYWNALGGTFASVSSPLLSRRLQIIEEPEHFMPRIGTSLYYWAALKRAEVTVVLSAAQRQQVRDAAVQFMAGINGSLFDYLAQKPVSGKSRESVRAGADLLISQMLACPRAQQLADRLTLAVTWQGDQARNAITRAGRHSLVLAAAILSLDPQAGQNRNTIAGINLADEQFWAGSYGNLLTIIETRLVANHRLSTETAPLAAHLLLSGVAPEFLVRDIPEQIAYMTSQVWVHFKHCVAYLEGKYPGSSRRLSFENIMSGERLRAIKPGYWSLREFSGPVIDWARANGVLPNNGEVFTPAEFSTAKAALLTQFDGLQSSIEALHRVDATRRESALADLLRVFPGNERLEMKVLARQSDTSNGERGVGTEPEQNVQLASCVDLHLAGQLVSDSNRWHSTLEALDFSVMAQRFHLLGDVNRSYGQGFIARDSELWTTYVRALQYSLSLMSLSHRKRLEYGTLTLFLVGQSVAGTVAKGRFGILVLCQHPAYADCAYEFFPRQITVVERTDLNARLLPVNSETVTGGMATQSLPTLLPLDWVAYDQGGMPTPGANSTVILEKFGQLNPALDQAATDPNLLSVPQTMTSFRIRRLAMEVLSNTLFAASLGLRASAGNAISLEDAIEGRDPWADYLKGMAVHEAMAV</sequence>
<evidence type="ECO:0000313" key="2">
    <source>
        <dbReference type="Proteomes" id="UP000285349"/>
    </source>
</evidence>
<dbReference type="AlphaFoldDB" id="A0A423K2N3"/>